<evidence type="ECO:0000313" key="7">
    <source>
        <dbReference type="Proteomes" id="UP000494245"/>
    </source>
</evidence>
<reference evidence="6 7" key="1">
    <citation type="submission" date="2020-04" db="EMBL/GenBank/DDBJ databases">
        <authorList>
            <consortium name="Desulfovibrio sp. FSS-1 genome sequencing consortium"/>
            <person name="Shimoshige H."/>
            <person name="Kobayashi H."/>
            <person name="Maekawa T."/>
        </authorList>
    </citation>
    <scope>NUCLEOTIDE SEQUENCE [LARGE SCALE GENOMIC DNA]</scope>
    <source>
        <strain evidence="6 7">SIID29052-01</strain>
    </source>
</reference>
<gene>
    <name evidence="6" type="ORF">NNJEOMEG_01890</name>
</gene>
<dbReference type="PANTHER" id="PTHR43687:SF4">
    <property type="entry name" value="BLR5484 PROTEIN"/>
    <property type="match status" value="1"/>
</dbReference>
<dbReference type="RefSeq" id="WP_173083722.1">
    <property type="nucleotide sequence ID" value="NZ_BLTE01000007.1"/>
</dbReference>
<organism evidence="6 7">
    <name type="scientific">Fundidesulfovibrio magnetotacticus</name>
    <dbReference type="NCBI Taxonomy" id="2730080"/>
    <lineage>
        <taxon>Bacteria</taxon>
        <taxon>Pseudomonadati</taxon>
        <taxon>Thermodesulfobacteriota</taxon>
        <taxon>Desulfovibrionia</taxon>
        <taxon>Desulfovibrionales</taxon>
        <taxon>Desulfovibrionaceae</taxon>
        <taxon>Fundidesulfovibrio</taxon>
    </lineage>
</organism>
<dbReference type="SUPFAM" id="SSF54862">
    <property type="entry name" value="4Fe-4S ferredoxins"/>
    <property type="match status" value="1"/>
</dbReference>
<reference evidence="6 7" key="2">
    <citation type="submission" date="2020-05" db="EMBL/GenBank/DDBJ databases">
        <title>Draft genome sequence of Desulfovibrio sp. strainFSS-1.</title>
        <authorList>
            <person name="Shimoshige H."/>
            <person name="Kobayashi H."/>
            <person name="Maekawa T."/>
        </authorList>
    </citation>
    <scope>NUCLEOTIDE SEQUENCE [LARGE SCALE GENOMIC DNA]</scope>
    <source>
        <strain evidence="6 7">SIID29052-01</strain>
    </source>
</reference>
<dbReference type="AlphaFoldDB" id="A0A6V8LTY4"/>
<evidence type="ECO:0000259" key="5">
    <source>
        <dbReference type="PROSITE" id="PS51379"/>
    </source>
</evidence>
<feature type="domain" description="4Fe-4S ferredoxin-type" evidence="5">
    <location>
        <begin position="41"/>
        <end position="70"/>
    </location>
</feature>
<proteinExistence type="predicted"/>
<dbReference type="InterPro" id="IPR017900">
    <property type="entry name" value="4Fe4S_Fe_S_CS"/>
</dbReference>
<feature type="domain" description="4Fe-4S ferredoxin-type" evidence="5">
    <location>
        <begin position="11"/>
        <end position="40"/>
    </location>
</feature>
<keyword evidence="2" id="KW-0479">Metal-binding</keyword>
<dbReference type="GO" id="GO:0046872">
    <property type="term" value="F:metal ion binding"/>
    <property type="evidence" value="ECO:0007669"/>
    <property type="project" value="UniProtKB-KW"/>
</dbReference>
<sequence>MNALRYIEGVATLRLDESLCTGCGTCREVCPHAVFGHAPGKARLADPGACMECGACALNCPEGALTVSQGVGCARAIIHGWITGGPPSCDCGGDGSSTCC</sequence>
<dbReference type="GO" id="GO:0051539">
    <property type="term" value="F:4 iron, 4 sulfur cluster binding"/>
    <property type="evidence" value="ECO:0007669"/>
    <property type="project" value="UniProtKB-KW"/>
</dbReference>
<keyword evidence="4" id="KW-0411">Iron-sulfur</keyword>
<keyword evidence="1" id="KW-0004">4Fe-4S</keyword>
<comment type="caution">
    <text evidence="6">The sequence shown here is derived from an EMBL/GenBank/DDBJ whole genome shotgun (WGS) entry which is preliminary data.</text>
</comment>
<dbReference type="Pfam" id="PF13187">
    <property type="entry name" value="Fer4_9"/>
    <property type="match status" value="1"/>
</dbReference>
<protein>
    <submittedName>
        <fullName evidence="6">Ferredoxin-3</fullName>
    </submittedName>
</protein>
<keyword evidence="7" id="KW-1185">Reference proteome</keyword>
<dbReference type="InterPro" id="IPR017896">
    <property type="entry name" value="4Fe4S_Fe-S-bd"/>
</dbReference>
<dbReference type="Proteomes" id="UP000494245">
    <property type="component" value="Unassembled WGS sequence"/>
</dbReference>
<dbReference type="PROSITE" id="PS51379">
    <property type="entry name" value="4FE4S_FER_2"/>
    <property type="match status" value="2"/>
</dbReference>
<dbReference type="EMBL" id="BLTE01000007">
    <property type="protein sequence ID" value="GFK94051.1"/>
    <property type="molecule type" value="Genomic_DNA"/>
</dbReference>
<accession>A0A6V8LTY4</accession>
<keyword evidence="3" id="KW-0408">Iron</keyword>
<dbReference type="NCBIfam" id="NF040864">
    <property type="entry name" value="HgcB_ferredoxin"/>
    <property type="match status" value="1"/>
</dbReference>
<dbReference type="PROSITE" id="PS00198">
    <property type="entry name" value="4FE4S_FER_1"/>
    <property type="match status" value="2"/>
</dbReference>
<dbReference type="PANTHER" id="PTHR43687">
    <property type="entry name" value="ADENYLYLSULFATE REDUCTASE, BETA SUBUNIT"/>
    <property type="match status" value="1"/>
</dbReference>
<evidence type="ECO:0000256" key="2">
    <source>
        <dbReference type="ARBA" id="ARBA00022723"/>
    </source>
</evidence>
<evidence type="ECO:0000256" key="4">
    <source>
        <dbReference type="ARBA" id="ARBA00023014"/>
    </source>
</evidence>
<evidence type="ECO:0000313" key="6">
    <source>
        <dbReference type="EMBL" id="GFK94051.1"/>
    </source>
</evidence>
<name>A0A6V8LTY4_9BACT</name>
<evidence type="ECO:0000256" key="3">
    <source>
        <dbReference type="ARBA" id="ARBA00023004"/>
    </source>
</evidence>
<dbReference type="InterPro" id="IPR050572">
    <property type="entry name" value="Fe-S_Ferredoxin"/>
</dbReference>
<dbReference type="Gene3D" id="3.30.70.20">
    <property type="match status" value="2"/>
</dbReference>
<evidence type="ECO:0000256" key="1">
    <source>
        <dbReference type="ARBA" id="ARBA00022485"/>
    </source>
</evidence>